<name>D4YV89_9LACO</name>
<evidence type="ECO:0000256" key="1">
    <source>
        <dbReference type="SAM" id="MobiDB-lite"/>
    </source>
</evidence>
<organism evidence="2 3">
    <name type="scientific">Lactobacillus amylolyticus DSM 11664</name>
    <dbReference type="NCBI Taxonomy" id="585524"/>
    <lineage>
        <taxon>Bacteria</taxon>
        <taxon>Bacillati</taxon>
        <taxon>Bacillota</taxon>
        <taxon>Bacilli</taxon>
        <taxon>Lactobacillales</taxon>
        <taxon>Lactobacillaceae</taxon>
        <taxon>Lactobacillus</taxon>
    </lineage>
</organism>
<dbReference type="Proteomes" id="UP000004069">
    <property type="component" value="Unassembled WGS sequence"/>
</dbReference>
<dbReference type="PATRIC" id="fig|585524.9.peg.761"/>
<feature type="compositionally biased region" description="Basic residues" evidence="1">
    <location>
        <begin position="33"/>
        <end position="57"/>
    </location>
</feature>
<dbReference type="AlphaFoldDB" id="D4YV89"/>
<sequence length="57" mass="6643">MKIVNTHKYKVQIGSIYTYSFRLFREKSTLKTTSKKSTKKTSKKVTKKTKKAASKKK</sequence>
<keyword evidence="3" id="KW-1185">Reference proteome</keyword>
<feature type="region of interest" description="Disordered" evidence="1">
    <location>
        <begin position="30"/>
        <end position="57"/>
    </location>
</feature>
<reference evidence="2 3" key="1">
    <citation type="submission" date="2010-04" db="EMBL/GenBank/DDBJ databases">
        <authorList>
            <person name="Muzny D."/>
            <person name="Qin X."/>
            <person name="Deng J."/>
            <person name="Jiang H."/>
            <person name="Liu Y."/>
            <person name="Qu J."/>
            <person name="Song X.-Z."/>
            <person name="Zhang L."/>
            <person name="Thornton R."/>
            <person name="Coyle M."/>
            <person name="Francisco L."/>
            <person name="Jackson L."/>
            <person name="Javaid M."/>
            <person name="Korchina V."/>
            <person name="Kovar C."/>
            <person name="Mata R."/>
            <person name="Mathew T."/>
            <person name="Ngo R."/>
            <person name="Nguyen L."/>
            <person name="Nguyen N."/>
            <person name="Okwuonu G."/>
            <person name="Ongeri F."/>
            <person name="Pham C."/>
            <person name="Simmons D."/>
            <person name="Wilczek-Boney K."/>
            <person name="Hale W."/>
            <person name="Jakkamsetti A."/>
            <person name="Pham P."/>
            <person name="Ruth R."/>
            <person name="San Lucas F."/>
            <person name="Warren J."/>
            <person name="Zhang J."/>
            <person name="Zhao Z."/>
            <person name="Zhou C."/>
            <person name="Zhu D."/>
            <person name="Lee S."/>
            <person name="Bess C."/>
            <person name="Blankenburg K."/>
            <person name="Forbes L."/>
            <person name="Fu Q."/>
            <person name="Gubbala S."/>
            <person name="Hirani K."/>
            <person name="Jayaseelan J.C."/>
            <person name="Lara F."/>
            <person name="Munidasa M."/>
            <person name="Palculict T."/>
            <person name="Patil S."/>
            <person name="Pu L.-L."/>
            <person name="Saada N."/>
            <person name="Tang L."/>
            <person name="Weissenberger G."/>
            <person name="Zhu Y."/>
            <person name="Hemphill L."/>
            <person name="Shang Y."/>
            <person name="Youmans B."/>
            <person name="Ayvaz T."/>
            <person name="Ross M."/>
            <person name="Santibanez J."/>
            <person name="Aqrawi P."/>
            <person name="Gross S."/>
            <person name="Joshi V."/>
            <person name="Fowler G."/>
            <person name="Nazareth L."/>
            <person name="Reid J."/>
            <person name="Worley K."/>
            <person name="Petrosino J."/>
            <person name="Highlander S."/>
            <person name="Gibbs R."/>
        </authorList>
    </citation>
    <scope>NUCLEOTIDE SEQUENCE [LARGE SCALE GENOMIC DNA]</scope>
    <source>
        <strain evidence="2 3">DSM 11664</strain>
    </source>
</reference>
<gene>
    <name evidence="2" type="ORF">HMPREF0493_1450</name>
</gene>
<accession>D4YV89</accession>
<protein>
    <submittedName>
        <fullName evidence="2">Uncharacterized protein</fullName>
    </submittedName>
</protein>
<evidence type="ECO:0000313" key="3">
    <source>
        <dbReference type="Proteomes" id="UP000004069"/>
    </source>
</evidence>
<dbReference type="STRING" id="83683.B1745_06395"/>
<dbReference type="EMBL" id="ADNY01000061">
    <property type="protein sequence ID" value="EFG54912.1"/>
    <property type="molecule type" value="Genomic_DNA"/>
</dbReference>
<proteinExistence type="predicted"/>
<evidence type="ECO:0000313" key="2">
    <source>
        <dbReference type="EMBL" id="EFG54912.1"/>
    </source>
</evidence>
<comment type="caution">
    <text evidence="2">The sequence shown here is derived from an EMBL/GenBank/DDBJ whole genome shotgun (WGS) entry which is preliminary data.</text>
</comment>